<feature type="domain" description="Class II aldolase/adducin N-terminal" evidence="3">
    <location>
        <begin position="20"/>
        <end position="221"/>
    </location>
</feature>
<dbReference type="Pfam" id="PF13561">
    <property type="entry name" value="adh_short_C2"/>
    <property type="match status" value="1"/>
</dbReference>
<sequence length="668" mass="73421">MKNLWNSDAAAQIEENSLQMRVFSSQLLGQNPDLVLHGGGNTSVKLLETNFFGEEEEILYVKGSGWNLATIEAEGFSALRLNTMLKLAKLEKISDVEMVRQQRMAMTDPDAPSPSVEALLHAIIPFPWIDHTHADALVTLTNNPKGEELIRELYGERLLVISYVKPGFELARKVIEITKNIDWNQYEGMVLLNHGIFSFGETARESYERMIDLVTLAENALEKKDSIHVSVKAASKEILPQEVIQMLASIRRKVSEIYGAAMLAQFNNSPEARSFASLPNAKEIASRGPITSDHLIRTKPVPVILDLKNPEQSLEDYASAYKAYFERYTNGKQICLDCAPRWAVWPESGRSDAKGTIAFGRNLSESEIVTDIVQHTVKAIQQGEKIGGWRPVSEEHLFEAEYWELQQAKLTTEIKPPEFEGKIALVSGAASGIGLACVHELHEQGAVVVGLDLNPEISNILSKPGMLGIQCNVTEVKAVKEAVTSTVENFGGLDILILNAGTFPAGQTIEDMDEQTWAKSLAINLTAPQQLLQACVPFLKEGIDPAVIFMASRNVPAPGPGASAYSVPKAGQTQMARIAALELGRFGIRVNILHPDCVYDTGLWTPEVLERSAKRYGLTVEEYKSRNVLKIDVKTKEVARMVCAMAGSVFAKTTGAQIPIDGGNERVI</sequence>
<evidence type="ECO:0000259" key="3">
    <source>
        <dbReference type="SMART" id="SM01007"/>
    </source>
</evidence>
<dbReference type="SUPFAM" id="SSF51735">
    <property type="entry name" value="NAD(P)-binding Rossmann-fold domains"/>
    <property type="match status" value="1"/>
</dbReference>
<reference evidence="4" key="1">
    <citation type="submission" date="2018-05" db="EMBL/GenBank/DDBJ databases">
        <authorList>
            <person name="Lanie J.A."/>
            <person name="Ng W.-L."/>
            <person name="Kazmierczak K.M."/>
            <person name="Andrzejewski T.M."/>
            <person name="Davidsen T.M."/>
            <person name="Wayne K.J."/>
            <person name="Tettelin H."/>
            <person name="Glass J.I."/>
            <person name="Rusch D."/>
            <person name="Podicherti R."/>
            <person name="Tsui H.-C.T."/>
            <person name="Winkler M.E."/>
        </authorList>
    </citation>
    <scope>NUCLEOTIDE SEQUENCE</scope>
</reference>
<dbReference type="PANTHER" id="PTHR24321:SF14">
    <property type="entry name" value="SHORT-CHAIN TYPE DEHYDROGENASE_REDUCTASE BLR2146-RELATED"/>
    <property type="match status" value="1"/>
</dbReference>
<dbReference type="EMBL" id="UINC01000832">
    <property type="protein sequence ID" value="SUZ61856.1"/>
    <property type="molecule type" value="Genomic_DNA"/>
</dbReference>
<dbReference type="PRINTS" id="PR00081">
    <property type="entry name" value="GDHRDH"/>
</dbReference>
<comment type="similarity">
    <text evidence="1">Belongs to the short-chain dehydrogenases/reductases (SDR) family.</text>
</comment>
<evidence type="ECO:0000313" key="4">
    <source>
        <dbReference type="EMBL" id="SUZ61856.1"/>
    </source>
</evidence>
<dbReference type="NCBIfam" id="NF006196">
    <property type="entry name" value="PRK08324.2-4"/>
    <property type="match status" value="1"/>
</dbReference>
<evidence type="ECO:0000256" key="1">
    <source>
        <dbReference type="ARBA" id="ARBA00006484"/>
    </source>
</evidence>
<dbReference type="Gene3D" id="3.40.225.10">
    <property type="entry name" value="Class II aldolase/adducin N-terminal domain"/>
    <property type="match status" value="1"/>
</dbReference>
<evidence type="ECO:0000256" key="2">
    <source>
        <dbReference type="ARBA" id="ARBA00023002"/>
    </source>
</evidence>
<dbReference type="InterPro" id="IPR036409">
    <property type="entry name" value="Aldolase_II/adducin_N_sf"/>
</dbReference>
<dbReference type="Gene3D" id="3.40.50.720">
    <property type="entry name" value="NAD(P)-binding Rossmann-like Domain"/>
    <property type="match status" value="1"/>
</dbReference>
<keyword evidence="2" id="KW-0560">Oxidoreductase</keyword>
<dbReference type="SUPFAM" id="SSF53639">
    <property type="entry name" value="AraD/HMP-PK domain-like"/>
    <property type="match status" value="1"/>
</dbReference>
<name>A0A381P4H8_9ZZZZ</name>
<dbReference type="PANTHER" id="PTHR24321">
    <property type="entry name" value="DEHYDROGENASES, SHORT CHAIN"/>
    <property type="match status" value="1"/>
</dbReference>
<proteinExistence type="inferred from homology"/>
<dbReference type="InterPro" id="IPR001303">
    <property type="entry name" value="Aldolase_II/adducin_N"/>
</dbReference>
<dbReference type="Pfam" id="PF00596">
    <property type="entry name" value="Aldolase_II"/>
    <property type="match status" value="1"/>
</dbReference>
<dbReference type="SMART" id="SM01007">
    <property type="entry name" value="Aldolase_II"/>
    <property type="match status" value="1"/>
</dbReference>
<protein>
    <recommendedName>
        <fullName evidence="3">Class II aldolase/adducin N-terminal domain-containing protein</fullName>
    </recommendedName>
</protein>
<gene>
    <name evidence="4" type="ORF">METZ01_LOCUS14710</name>
</gene>
<dbReference type="AlphaFoldDB" id="A0A381P4H8"/>
<dbReference type="GO" id="GO:0016491">
    <property type="term" value="F:oxidoreductase activity"/>
    <property type="evidence" value="ECO:0007669"/>
    <property type="project" value="UniProtKB-KW"/>
</dbReference>
<accession>A0A381P4H8</accession>
<organism evidence="4">
    <name type="scientific">marine metagenome</name>
    <dbReference type="NCBI Taxonomy" id="408172"/>
    <lineage>
        <taxon>unclassified sequences</taxon>
        <taxon>metagenomes</taxon>
        <taxon>ecological metagenomes</taxon>
    </lineage>
</organism>
<dbReference type="InterPro" id="IPR036291">
    <property type="entry name" value="NAD(P)-bd_dom_sf"/>
</dbReference>
<dbReference type="InterPro" id="IPR002347">
    <property type="entry name" value="SDR_fam"/>
</dbReference>